<dbReference type="RefSeq" id="WP_079666786.1">
    <property type="nucleotide sequence ID" value="NZ_FUYZ01000004.1"/>
</dbReference>
<dbReference type="EMBL" id="FUYZ01000004">
    <property type="protein sequence ID" value="SKB87021.1"/>
    <property type="molecule type" value="Genomic_DNA"/>
</dbReference>
<dbReference type="Proteomes" id="UP000191112">
    <property type="component" value="Unassembled WGS sequence"/>
</dbReference>
<accession>A0A1T5ESW2</accession>
<evidence type="ECO:0000313" key="2">
    <source>
        <dbReference type="Proteomes" id="UP000191112"/>
    </source>
</evidence>
<keyword evidence="2" id="KW-1185">Reference proteome</keyword>
<evidence type="ECO:0000313" key="1">
    <source>
        <dbReference type="EMBL" id="SKB87021.1"/>
    </source>
</evidence>
<protein>
    <recommendedName>
        <fullName evidence="3">DUF1826 domain-containing protein</fullName>
    </recommendedName>
</protein>
<sequence>MKSEFDHFNQIKTVSSFPELVNTKFSGKNNALCWQRPLEGNFEEIVNLLELKENITVISEADLLNLNLSEQGLLAREIILNDIKLLKEFGASPTLNLLKCYERDDEFDYISTDVYSFHVDRSPIATDTFLCTYFGASSDIIANEEVAQKIQIPEVREKLKTLHDAQDGDIESFLEDNFFDLHYQPNADAKPINLENGYLWRLAVDHPEQQVPPCVHRAPEENGQLRLLLIC</sequence>
<evidence type="ECO:0008006" key="3">
    <source>
        <dbReference type="Google" id="ProtNLM"/>
    </source>
</evidence>
<dbReference type="AlphaFoldDB" id="A0A1T5ESW2"/>
<gene>
    <name evidence="1" type="ORF">SAMN05660477_01533</name>
</gene>
<proteinExistence type="predicted"/>
<organism evidence="1 2">
    <name type="scientific">Soonwooa buanensis</name>
    <dbReference type="NCBI Taxonomy" id="619805"/>
    <lineage>
        <taxon>Bacteria</taxon>
        <taxon>Pseudomonadati</taxon>
        <taxon>Bacteroidota</taxon>
        <taxon>Flavobacteriia</taxon>
        <taxon>Flavobacteriales</taxon>
        <taxon>Weeksellaceae</taxon>
        <taxon>Chryseobacterium group</taxon>
        <taxon>Soonwooa</taxon>
    </lineage>
</organism>
<dbReference type="OrthoDB" id="6710124at2"/>
<reference evidence="1 2" key="1">
    <citation type="submission" date="2017-02" db="EMBL/GenBank/DDBJ databases">
        <authorList>
            <person name="Peterson S.W."/>
        </authorList>
    </citation>
    <scope>NUCLEOTIDE SEQUENCE [LARGE SCALE GENOMIC DNA]</scope>
    <source>
        <strain evidence="1 2">DSM 22323</strain>
    </source>
</reference>
<name>A0A1T5ESW2_9FLAO</name>
<dbReference type="STRING" id="619805.SAMN05660477_01533"/>